<dbReference type="OrthoDB" id="7065363at2"/>
<gene>
    <name evidence="1" type="ORF">GF068_40465</name>
</gene>
<accession>A0A6N7Q0Z9</accession>
<name>A0A6N7Q0Z9_9BACT</name>
<evidence type="ECO:0000313" key="1">
    <source>
        <dbReference type="EMBL" id="MRG98142.1"/>
    </source>
</evidence>
<evidence type="ECO:0000313" key="2">
    <source>
        <dbReference type="Proteomes" id="UP000440224"/>
    </source>
</evidence>
<dbReference type="EMBL" id="WJIE01000025">
    <property type="protein sequence ID" value="MRG98142.1"/>
    <property type="molecule type" value="Genomic_DNA"/>
</dbReference>
<organism evidence="1 2">
    <name type="scientific">Polyangium spumosum</name>
    <dbReference type="NCBI Taxonomy" id="889282"/>
    <lineage>
        <taxon>Bacteria</taxon>
        <taxon>Pseudomonadati</taxon>
        <taxon>Myxococcota</taxon>
        <taxon>Polyangia</taxon>
        <taxon>Polyangiales</taxon>
        <taxon>Polyangiaceae</taxon>
        <taxon>Polyangium</taxon>
    </lineage>
</organism>
<dbReference type="AlphaFoldDB" id="A0A6N7Q0Z9"/>
<keyword evidence="2" id="KW-1185">Reference proteome</keyword>
<dbReference type="Proteomes" id="UP000440224">
    <property type="component" value="Unassembled WGS sequence"/>
</dbReference>
<comment type="caution">
    <text evidence="1">The sequence shown here is derived from an EMBL/GenBank/DDBJ whole genome shotgun (WGS) entry which is preliminary data.</text>
</comment>
<sequence length="152" mass="17397">MQSQEQPSDLLGIGQPSAFVPYTTEDGWTVILPGEEGGRRQASGKVLRAFTSVEITLSRKEDLDACIRHLEESDRRFAANRENPWDWAKVMIRDMQVRFGVAWYDRDFFAAKRDAYSDPRHIALYAKFGATLDNFKIEHFLVDDRGELSPAN</sequence>
<reference evidence="1 2" key="1">
    <citation type="submission" date="2019-10" db="EMBL/GenBank/DDBJ databases">
        <title>A soil myxobacterium in the family Polyangiaceae.</title>
        <authorList>
            <person name="Li Y."/>
            <person name="Wang J."/>
        </authorList>
    </citation>
    <scope>NUCLEOTIDE SEQUENCE [LARGE SCALE GENOMIC DNA]</scope>
    <source>
        <strain evidence="1 2">DSM 14734</strain>
    </source>
</reference>
<protein>
    <submittedName>
        <fullName evidence="1">Uncharacterized protein</fullName>
    </submittedName>
</protein>
<proteinExistence type="predicted"/>
<dbReference type="RefSeq" id="WP_153824911.1">
    <property type="nucleotide sequence ID" value="NZ_WJIE01000025.1"/>
</dbReference>